<accession>A0A478FQZ7</accession>
<feature type="transmembrane region" description="Helical" evidence="1">
    <location>
        <begin position="249"/>
        <end position="268"/>
    </location>
</feature>
<dbReference type="Proteomes" id="UP000324831">
    <property type="component" value="Unassembled WGS sequence"/>
</dbReference>
<comment type="caution">
    <text evidence="2">The sequence shown here is derived from an EMBL/GenBank/DDBJ whole genome shotgun (WGS) entry which is preliminary data.</text>
</comment>
<proteinExistence type="predicted"/>
<protein>
    <submittedName>
        <fullName evidence="2">Uncharacterized protein</fullName>
    </submittedName>
</protein>
<sequence length="332" mass="38366">MINGRAFSSKKEYRDVIVPAVQSIFPLFLFLANESFQKPAAEDLIRKFNEVFSVDVDHEIVVVDYSEKEEYELKDEINYLRVCVKNISGFDLDEEDLSSLKKEEEKTTKYTKRIDSVSIFRNILNEDFETDRNSKVNKLFDDLLLKTHAYDRLSQDIRDGSVYIYKSKPKRNVFIKYLLTFLLSLGIFSSLLFCIVSFISLIKGTSNGSQWAPFALSILMIVFFTVGIYKIKDSFSNDNFKYSFQKNSCGYVSVFSILWLTIATTYGLDNLDLSQTPGMEKICFSASLFIVVLVLIIYLISYFFLQPKKDKKLIDSILDKHMSDLSKDVSFK</sequence>
<keyword evidence="1" id="KW-0812">Transmembrane</keyword>
<gene>
    <name evidence="2" type="ORF">MHSWG343_08290</name>
</gene>
<evidence type="ECO:0000313" key="3">
    <source>
        <dbReference type="Proteomes" id="UP000324831"/>
    </source>
</evidence>
<feature type="transmembrane region" description="Helical" evidence="1">
    <location>
        <begin position="211"/>
        <end position="229"/>
    </location>
</feature>
<evidence type="ECO:0000313" key="2">
    <source>
        <dbReference type="EMBL" id="GCE63822.1"/>
    </source>
</evidence>
<dbReference type="AlphaFoldDB" id="A0A478FQZ7"/>
<feature type="transmembrane region" description="Helical" evidence="1">
    <location>
        <begin position="288"/>
        <end position="305"/>
    </location>
</feature>
<keyword evidence="1" id="KW-1133">Transmembrane helix</keyword>
<organism evidence="2 3">
    <name type="scientific">Candidatus Mycoplasma haematohominis</name>
    <dbReference type="NCBI Taxonomy" id="1494318"/>
    <lineage>
        <taxon>Bacteria</taxon>
        <taxon>Bacillati</taxon>
        <taxon>Mycoplasmatota</taxon>
        <taxon>Mollicutes</taxon>
        <taxon>Mycoplasmataceae</taxon>
        <taxon>Mycoplasma</taxon>
    </lineage>
</organism>
<feature type="transmembrane region" description="Helical" evidence="1">
    <location>
        <begin position="177"/>
        <end position="199"/>
    </location>
</feature>
<reference evidence="2 3" key="1">
    <citation type="submission" date="2019-01" db="EMBL/GenBank/DDBJ databases">
        <title>Draft genome sequences of Candidatus Mycoplasma haemohominis SWG34-3 identified from a patient with pyrexia, anemia and liver dysfunction.</title>
        <authorList>
            <person name="Sekizuka T."/>
            <person name="Hattori N."/>
            <person name="Katano H."/>
            <person name="Takuma T."/>
            <person name="Ito T."/>
            <person name="Arai N."/>
            <person name="Yanai R."/>
            <person name="Ishii S."/>
            <person name="Miura Y."/>
            <person name="Tokunaga T."/>
            <person name="Watanabe H."/>
            <person name="Nomura N."/>
            <person name="Eguchi J."/>
            <person name="Arai T."/>
            <person name="Hasegawa H."/>
            <person name="Nakamaki T."/>
            <person name="Wakita T."/>
            <person name="Niki Y."/>
            <person name="Kuroda M."/>
        </authorList>
    </citation>
    <scope>NUCLEOTIDE SEQUENCE [LARGE SCALE GENOMIC DNA]</scope>
    <source>
        <strain evidence="2">SWG34-3</strain>
    </source>
</reference>
<dbReference type="EMBL" id="BIMN01000004">
    <property type="protein sequence ID" value="GCE63822.1"/>
    <property type="molecule type" value="Genomic_DNA"/>
</dbReference>
<name>A0A478FQZ7_9MOLU</name>
<keyword evidence="1" id="KW-0472">Membrane</keyword>
<evidence type="ECO:0000256" key="1">
    <source>
        <dbReference type="SAM" id="Phobius"/>
    </source>
</evidence>